<dbReference type="GO" id="GO:0016987">
    <property type="term" value="F:sigma factor activity"/>
    <property type="evidence" value="ECO:0007669"/>
    <property type="project" value="UniProtKB-KW"/>
</dbReference>
<keyword evidence="10" id="KW-1185">Reference proteome</keyword>
<organism evidence="9 10">
    <name type="scientific">Allonocardiopsis opalescens</name>
    <dbReference type="NCBI Taxonomy" id="1144618"/>
    <lineage>
        <taxon>Bacteria</taxon>
        <taxon>Bacillati</taxon>
        <taxon>Actinomycetota</taxon>
        <taxon>Actinomycetes</taxon>
        <taxon>Streptosporangiales</taxon>
        <taxon>Allonocardiopsis</taxon>
    </lineage>
</organism>
<dbReference type="SUPFAM" id="SSF88946">
    <property type="entry name" value="Sigma2 domain of RNA polymerase sigma factors"/>
    <property type="match status" value="1"/>
</dbReference>
<evidence type="ECO:0000256" key="2">
    <source>
        <dbReference type="ARBA" id="ARBA00023015"/>
    </source>
</evidence>
<protein>
    <submittedName>
        <fullName evidence="9">RNA polymerase sigma factor (Sigma-70 family)</fullName>
    </submittedName>
</protein>
<keyword evidence="2" id="KW-0805">Transcription regulation</keyword>
<keyword evidence="5" id="KW-0804">Transcription</keyword>
<evidence type="ECO:0000256" key="6">
    <source>
        <dbReference type="SAM" id="MobiDB-lite"/>
    </source>
</evidence>
<evidence type="ECO:0000313" key="9">
    <source>
        <dbReference type="EMBL" id="PRX98176.1"/>
    </source>
</evidence>
<dbReference type="InterPro" id="IPR041916">
    <property type="entry name" value="Anti_sigma_zinc_sf"/>
</dbReference>
<dbReference type="PANTHER" id="PTHR43133:SF8">
    <property type="entry name" value="RNA POLYMERASE SIGMA FACTOR HI_1459-RELATED"/>
    <property type="match status" value="1"/>
</dbReference>
<feature type="region of interest" description="Disordered" evidence="6">
    <location>
        <begin position="310"/>
        <end position="374"/>
    </location>
</feature>
<dbReference type="InterPro" id="IPR039425">
    <property type="entry name" value="RNA_pol_sigma-70-like"/>
</dbReference>
<comment type="caution">
    <text evidence="9">The sequence shown here is derived from an EMBL/GenBank/DDBJ whole genome shotgun (WGS) entry which is preliminary data.</text>
</comment>
<dbReference type="InterPro" id="IPR007627">
    <property type="entry name" value="RNA_pol_sigma70_r2"/>
</dbReference>
<dbReference type="InterPro" id="IPR013324">
    <property type="entry name" value="RNA_pol_sigma_r3/r4-like"/>
</dbReference>
<dbReference type="GO" id="GO:0003677">
    <property type="term" value="F:DNA binding"/>
    <property type="evidence" value="ECO:0007669"/>
    <property type="project" value="UniProtKB-KW"/>
</dbReference>
<dbReference type="PANTHER" id="PTHR43133">
    <property type="entry name" value="RNA POLYMERASE ECF-TYPE SIGMA FACTO"/>
    <property type="match status" value="1"/>
</dbReference>
<dbReference type="InterPro" id="IPR014284">
    <property type="entry name" value="RNA_pol_sigma-70_dom"/>
</dbReference>
<feature type="compositionally biased region" description="Pro residues" evidence="6">
    <location>
        <begin position="325"/>
        <end position="338"/>
    </location>
</feature>
<dbReference type="Proteomes" id="UP000237846">
    <property type="component" value="Unassembled WGS sequence"/>
</dbReference>
<gene>
    <name evidence="9" type="ORF">CLV72_105530</name>
</gene>
<name>A0A2T0Q308_9ACTN</name>
<dbReference type="InterPro" id="IPR027383">
    <property type="entry name" value="Znf_put"/>
</dbReference>
<dbReference type="OrthoDB" id="4990598at2"/>
<feature type="compositionally biased region" description="Low complexity" evidence="6">
    <location>
        <begin position="310"/>
        <end position="324"/>
    </location>
</feature>
<feature type="compositionally biased region" description="Low complexity" evidence="6">
    <location>
        <begin position="339"/>
        <end position="357"/>
    </location>
</feature>
<evidence type="ECO:0000256" key="5">
    <source>
        <dbReference type="ARBA" id="ARBA00023163"/>
    </source>
</evidence>
<dbReference type="Gene3D" id="1.10.1740.10">
    <property type="match status" value="1"/>
</dbReference>
<dbReference type="AlphaFoldDB" id="A0A2T0Q308"/>
<dbReference type="Gene3D" id="1.10.10.10">
    <property type="entry name" value="Winged helix-like DNA-binding domain superfamily/Winged helix DNA-binding domain"/>
    <property type="match status" value="1"/>
</dbReference>
<reference evidence="9 10" key="1">
    <citation type="submission" date="2018-03" db="EMBL/GenBank/DDBJ databases">
        <title>Genomic Encyclopedia of Archaeal and Bacterial Type Strains, Phase II (KMG-II): from individual species to whole genera.</title>
        <authorList>
            <person name="Goeker M."/>
        </authorList>
    </citation>
    <scope>NUCLEOTIDE SEQUENCE [LARGE SCALE GENOMIC DNA]</scope>
    <source>
        <strain evidence="9 10">DSM 45601</strain>
    </source>
</reference>
<feature type="domain" description="Putative zinc-finger" evidence="8">
    <location>
        <begin position="198"/>
        <end position="232"/>
    </location>
</feature>
<dbReference type="Pfam" id="PF04542">
    <property type="entry name" value="Sigma70_r2"/>
    <property type="match status" value="1"/>
</dbReference>
<dbReference type="SUPFAM" id="SSF88659">
    <property type="entry name" value="Sigma3 and sigma4 domains of RNA polymerase sigma factors"/>
    <property type="match status" value="1"/>
</dbReference>
<evidence type="ECO:0000256" key="3">
    <source>
        <dbReference type="ARBA" id="ARBA00023082"/>
    </source>
</evidence>
<comment type="similarity">
    <text evidence="1">Belongs to the sigma-70 factor family. ECF subfamily.</text>
</comment>
<accession>A0A2T0Q308</accession>
<keyword evidence="4" id="KW-0238">DNA-binding</keyword>
<dbReference type="InterPro" id="IPR036388">
    <property type="entry name" value="WH-like_DNA-bd_sf"/>
</dbReference>
<dbReference type="RefSeq" id="WP_106248323.1">
    <property type="nucleotide sequence ID" value="NZ_PVZC01000005.1"/>
</dbReference>
<dbReference type="InterPro" id="IPR013325">
    <property type="entry name" value="RNA_pol_sigma_r2"/>
</dbReference>
<sequence length="804" mass="82937">MNDAQSGHAASLSSDAELIAEIRRGDPDPYGILYQRHVTAARGLARQLVRGESEVDDVVSEAFARVLGVIKRGAGPHDNFRAYLLTSLRRIAYDRFRGERRQIVTDDVERLDQDVPFVDPALDGLERSLIAQAFLSLPERWRTVLWHTEIEGGKPAEVAPVLGLSSNGVAALAYRAREGLRQAYLQMHLAGGTADSACQPALDRMGAYIRGGLAKRDTALVDRHLETCADCRAVYAELVDVNIGLRGVVGPLVLGPTAVGGYLVALQTGAAGAGGAFGWWQRLPKQQQAAAAGSAAVVVAAVSALALTGGEEPVPDEPAAAAPAQPEPQPAPGEPPAGAPQQAAPAPPSEAGEAPQAADPPAPEPDTPGEAAPPADTARFEVAIDTVGALVPGRSGLIALTVLNTGGDAVDDLFADIDLPDGVLLAPASRGGSSARFRNAATGDDWMCRTADAGAACAHGPLAGDTESTAYLRVDVTPDAQTGEPPRVSLRSGGIAAEAAGRNGVQPDGMPARYATDGHVRTTAVGNALLTCDADHPKHGAACAEARERRGERRDNDFWPMVPLDLDDDPGTATSSSARVELPGGEVRWAGLYFSGTGEPASARARVRGPGAGGYTEVAADEVAAARLPGYPAYQAFADVTELVRDGGAGEWWVADVPGGTGVGHYAGWTLVVVAEDADAPFSQAMVLDTARSVFRDPDGFALPVAGLILAAAPADISVVAWEGDADLAGDRVLLGDRALRASGSDPANAFDSSAAGAVGPPMTFGVDVAEFAAPLPDDPRIRLATEGDAIMAGVVTVTAPMRN</sequence>
<keyword evidence="3" id="KW-0731">Sigma factor</keyword>
<feature type="domain" description="RNA polymerase sigma-70 region 2" evidence="7">
    <location>
        <begin position="33"/>
        <end position="101"/>
    </location>
</feature>
<evidence type="ECO:0000313" key="10">
    <source>
        <dbReference type="Proteomes" id="UP000237846"/>
    </source>
</evidence>
<dbReference type="Gene3D" id="1.10.10.1320">
    <property type="entry name" value="Anti-sigma factor, zinc-finger domain"/>
    <property type="match status" value="1"/>
</dbReference>
<dbReference type="GO" id="GO:0006352">
    <property type="term" value="P:DNA-templated transcription initiation"/>
    <property type="evidence" value="ECO:0007669"/>
    <property type="project" value="InterPro"/>
</dbReference>
<dbReference type="NCBIfam" id="TIGR02937">
    <property type="entry name" value="sigma70-ECF"/>
    <property type="match status" value="1"/>
</dbReference>
<dbReference type="EMBL" id="PVZC01000005">
    <property type="protein sequence ID" value="PRX98176.1"/>
    <property type="molecule type" value="Genomic_DNA"/>
</dbReference>
<evidence type="ECO:0000256" key="1">
    <source>
        <dbReference type="ARBA" id="ARBA00010641"/>
    </source>
</evidence>
<dbReference type="Pfam" id="PF13490">
    <property type="entry name" value="zf-HC2"/>
    <property type="match status" value="1"/>
</dbReference>
<proteinExistence type="inferred from homology"/>
<evidence type="ECO:0000256" key="4">
    <source>
        <dbReference type="ARBA" id="ARBA00023125"/>
    </source>
</evidence>
<evidence type="ECO:0000259" key="8">
    <source>
        <dbReference type="Pfam" id="PF13490"/>
    </source>
</evidence>
<evidence type="ECO:0000259" key="7">
    <source>
        <dbReference type="Pfam" id="PF04542"/>
    </source>
</evidence>